<proteinExistence type="predicted"/>
<accession>A0A4C1T2F2</accession>
<reference evidence="2 3" key="1">
    <citation type="journal article" date="2019" name="Commun. Biol.">
        <title>The bagworm genome reveals a unique fibroin gene that provides high tensile strength.</title>
        <authorList>
            <person name="Kono N."/>
            <person name="Nakamura H."/>
            <person name="Ohtoshi R."/>
            <person name="Tomita M."/>
            <person name="Numata K."/>
            <person name="Arakawa K."/>
        </authorList>
    </citation>
    <scope>NUCLEOTIDE SEQUENCE [LARGE SCALE GENOMIC DNA]</scope>
</reference>
<dbReference type="EMBL" id="BGZK01000032">
    <property type="protein sequence ID" value="GBP08649.1"/>
    <property type="molecule type" value="Genomic_DNA"/>
</dbReference>
<evidence type="ECO:0000313" key="2">
    <source>
        <dbReference type="EMBL" id="GBP08649.1"/>
    </source>
</evidence>
<dbReference type="STRING" id="151549.A0A4C1T2F2"/>
<dbReference type="AlphaFoldDB" id="A0A4C1T2F2"/>
<organism evidence="2 3">
    <name type="scientific">Eumeta variegata</name>
    <name type="common">Bagworm moth</name>
    <name type="synonym">Eumeta japonica</name>
    <dbReference type="NCBI Taxonomy" id="151549"/>
    <lineage>
        <taxon>Eukaryota</taxon>
        <taxon>Metazoa</taxon>
        <taxon>Ecdysozoa</taxon>
        <taxon>Arthropoda</taxon>
        <taxon>Hexapoda</taxon>
        <taxon>Insecta</taxon>
        <taxon>Pterygota</taxon>
        <taxon>Neoptera</taxon>
        <taxon>Endopterygota</taxon>
        <taxon>Lepidoptera</taxon>
        <taxon>Glossata</taxon>
        <taxon>Ditrysia</taxon>
        <taxon>Tineoidea</taxon>
        <taxon>Psychidae</taxon>
        <taxon>Oiketicinae</taxon>
        <taxon>Eumeta</taxon>
    </lineage>
</organism>
<dbReference type="Proteomes" id="UP000299102">
    <property type="component" value="Unassembled WGS sequence"/>
</dbReference>
<gene>
    <name evidence="2" type="primary">Prg4</name>
    <name evidence="2" type="ORF">EVAR_7253_1</name>
</gene>
<comment type="caution">
    <text evidence="2">The sequence shown here is derived from an EMBL/GenBank/DDBJ whole genome shotgun (WGS) entry which is preliminary data.</text>
</comment>
<keyword evidence="3" id="KW-1185">Reference proteome</keyword>
<evidence type="ECO:0000313" key="3">
    <source>
        <dbReference type="Proteomes" id="UP000299102"/>
    </source>
</evidence>
<sequence>MIYRAESVQRPRNNKAIQRRIARVATQRFVSARALMRVNTKIVLAACRLSVCCVFGLETPLQLQGRERSRQTRDRERFSIARVWMITYLGELSSYFWLDEVPPAQIDLISGRRRRRTGPGGEGPRGLCGRDARSRTRLPLLVRHRRRGGPSQRVVAAARAGLIGTNEPGVGGYAFHSKEWTAADEVDAQAVYLRLFFYHKHTEGCVYGVCWCAGGAGAGGAGAGGAGAGACGGGRTRLRSQCNPGPTLGSDPGPALGSDPGPALGSDPGPALGSDPGPALGSDPGPALGSDPGPALGSDPGPALGSDPGPALGSDHGPALGSDPGRTPGSDPGRTLGSDPGRTLGSDPDPTLGSDPGRTLGSDPGRTLGSDPYPTLGSDPGCVNIYGVIHCGVLNTGIKRNYNRKSDRADFIVMPQPKARVMETSRAGRRRPPAAIDLGSFRQLSSPGRIEKG</sequence>
<evidence type="ECO:0000256" key="1">
    <source>
        <dbReference type="SAM" id="MobiDB-lite"/>
    </source>
</evidence>
<feature type="region of interest" description="Disordered" evidence="1">
    <location>
        <begin position="421"/>
        <end position="453"/>
    </location>
</feature>
<feature type="region of interest" description="Disordered" evidence="1">
    <location>
        <begin position="112"/>
        <end position="131"/>
    </location>
</feature>
<feature type="region of interest" description="Disordered" evidence="1">
    <location>
        <begin position="242"/>
        <end position="373"/>
    </location>
</feature>
<name>A0A4C1T2F2_EUMVA</name>
<protein>
    <submittedName>
        <fullName evidence="2">Proteoglycan 4</fullName>
    </submittedName>
</protein>